<comment type="similarity">
    <text evidence="7">Belongs to the binding-protein-dependent transport system permease family.</text>
</comment>
<evidence type="ECO:0000313" key="9">
    <source>
        <dbReference type="EMBL" id="KAB1438311.1"/>
    </source>
</evidence>
<feature type="transmembrane region" description="Helical" evidence="7">
    <location>
        <begin position="204"/>
        <end position="230"/>
    </location>
</feature>
<feature type="transmembrane region" description="Helical" evidence="7">
    <location>
        <begin position="131"/>
        <end position="150"/>
    </location>
</feature>
<protein>
    <submittedName>
        <fullName evidence="9">Carbohydrate ABC transporter permease</fullName>
    </submittedName>
</protein>
<evidence type="ECO:0000256" key="3">
    <source>
        <dbReference type="ARBA" id="ARBA00022475"/>
    </source>
</evidence>
<name>A0A7V7UGB1_9FIRM</name>
<reference evidence="9 10" key="2">
    <citation type="submission" date="2020-02" db="EMBL/GenBank/DDBJ databases">
        <title>Candidatus Galacturonibacter soehngenii shows hetero-acetogenic catabolism of galacturonic acid but lacks a canonical carbon monoxide dehydrogenase/acetyl-CoA synthase complex.</title>
        <authorList>
            <person name="Diender M."/>
            <person name="Stouten G.R."/>
            <person name="Petersen J.F."/>
            <person name="Nielsen P.H."/>
            <person name="Dueholm M.S."/>
            <person name="Pronk J.T."/>
            <person name="Van Loosdrecht M.C.M."/>
        </authorList>
    </citation>
    <scope>NUCLEOTIDE SEQUENCE [LARGE SCALE GENOMIC DNA]</scope>
    <source>
        <strain evidence="9">GalUA</strain>
    </source>
</reference>
<reference evidence="9 10" key="1">
    <citation type="submission" date="2019-09" db="EMBL/GenBank/DDBJ databases">
        <authorList>
            <person name="Valk L.C."/>
        </authorList>
    </citation>
    <scope>NUCLEOTIDE SEQUENCE [LARGE SCALE GENOMIC DNA]</scope>
    <source>
        <strain evidence="9">GalUA</strain>
    </source>
</reference>
<dbReference type="GO" id="GO:0005886">
    <property type="term" value="C:plasma membrane"/>
    <property type="evidence" value="ECO:0007669"/>
    <property type="project" value="UniProtKB-SubCell"/>
</dbReference>
<dbReference type="CDD" id="cd06261">
    <property type="entry name" value="TM_PBP2"/>
    <property type="match status" value="1"/>
</dbReference>
<keyword evidence="2 7" id="KW-0813">Transport</keyword>
<feature type="transmembrane region" description="Helical" evidence="7">
    <location>
        <begin position="283"/>
        <end position="304"/>
    </location>
</feature>
<dbReference type="Gene3D" id="1.10.3720.10">
    <property type="entry name" value="MetI-like"/>
    <property type="match status" value="1"/>
</dbReference>
<dbReference type="SUPFAM" id="SSF161098">
    <property type="entry name" value="MetI-like"/>
    <property type="match status" value="1"/>
</dbReference>
<keyword evidence="5 7" id="KW-1133">Transmembrane helix</keyword>
<dbReference type="AlphaFoldDB" id="A0A7V7UGB1"/>
<dbReference type="RefSeq" id="WP_151145539.1">
    <property type="nucleotide sequence ID" value="NZ_WAGX01000005.1"/>
</dbReference>
<dbReference type="GO" id="GO:0055085">
    <property type="term" value="P:transmembrane transport"/>
    <property type="evidence" value="ECO:0007669"/>
    <property type="project" value="InterPro"/>
</dbReference>
<dbReference type="PANTHER" id="PTHR43744:SF9">
    <property type="entry name" value="POLYGALACTURONAN_RHAMNOGALACTURONAN TRANSPORT SYSTEM PERMEASE PROTEIN YTCP"/>
    <property type="match status" value="1"/>
</dbReference>
<evidence type="ECO:0000256" key="1">
    <source>
        <dbReference type="ARBA" id="ARBA00004651"/>
    </source>
</evidence>
<feature type="transmembrane region" description="Helical" evidence="7">
    <location>
        <begin position="33"/>
        <end position="58"/>
    </location>
</feature>
<feature type="domain" description="ABC transmembrane type-1" evidence="8">
    <location>
        <begin position="95"/>
        <end position="304"/>
    </location>
</feature>
<sequence length="319" mass="35607">MDTVKKVEIMDSVKKTKPEIRKKSRKKVGVGQYILTSLLAAYTVFCALPIILVFVSAFTDEKTLVTKGFSYFPAEFSLDGFNVVLRYGKQLIVSYGVTIGITTAGTLLGLLLMSMFAFALSRKDFRLRKILSIYLMIPMIFQGGQLASYIIFTSNYHMKDSIWLLILPLSVTTMNVIILRTYIQTSIPDELMDSARIDGAGEYRAFFQIAFPLMKPACAAVGFMMATTYWNDWQNALLYIDSNSKKPLQLLLINIQKSIETLLNSRNIPSTALAAMQGSIPQYSATMATVITVIGPIMIAYPFFQKYFIKGLTVGSVKG</sequence>
<keyword evidence="4 7" id="KW-0812">Transmembrane</keyword>
<keyword evidence="6 7" id="KW-0472">Membrane</keyword>
<organism evidence="9 10">
    <name type="scientific">Candidatus Galacturonatibacter soehngenii</name>
    <dbReference type="NCBI Taxonomy" id="2307010"/>
    <lineage>
        <taxon>Bacteria</taxon>
        <taxon>Bacillati</taxon>
        <taxon>Bacillota</taxon>
        <taxon>Clostridia</taxon>
        <taxon>Lachnospirales</taxon>
        <taxon>Lachnospiraceae</taxon>
        <taxon>Candidatus Galacturonatibacter</taxon>
    </lineage>
</organism>
<feature type="transmembrane region" description="Helical" evidence="7">
    <location>
        <begin position="92"/>
        <end position="119"/>
    </location>
</feature>
<evidence type="ECO:0000313" key="10">
    <source>
        <dbReference type="Proteomes" id="UP000461768"/>
    </source>
</evidence>
<dbReference type="OrthoDB" id="157184at2"/>
<comment type="subcellular location">
    <subcellularLocation>
        <location evidence="1 7">Cell membrane</location>
        <topology evidence="1 7">Multi-pass membrane protein</topology>
    </subcellularLocation>
</comment>
<dbReference type="Pfam" id="PF00528">
    <property type="entry name" value="BPD_transp_1"/>
    <property type="match status" value="1"/>
</dbReference>
<gene>
    <name evidence="9" type="ORF">F7O84_12225</name>
</gene>
<dbReference type="PANTHER" id="PTHR43744">
    <property type="entry name" value="ABC TRANSPORTER PERMEASE PROTEIN MG189-RELATED-RELATED"/>
    <property type="match status" value="1"/>
</dbReference>
<evidence type="ECO:0000259" key="8">
    <source>
        <dbReference type="PROSITE" id="PS50928"/>
    </source>
</evidence>
<dbReference type="InterPro" id="IPR000515">
    <property type="entry name" value="MetI-like"/>
</dbReference>
<comment type="caution">
    <text evidence="9">The sequence shown here is derived from an EMBL/GenBank/DDBJ whole genome shotgun (WGS) entry which is preliminary data.</text>
</comment>
<evidence type="ECO:0000256" key="2">
    <source>
        <dbReference type="ARBA" id="ARBA00022448"/>
    </source>
</evidence>
<dbReference type="InterPro" id="IPR035906">
    <property type="entry name" value="MetI-like_sf"/>
</dbReference>
<dbReference type="EMBL" id="WAGX01000005">
    <property type="protein sequence ID" value="KAB1438311.1"/>
    <property type="molecule type" value="Genomic_DNA"/>
</dbReference>
<evidence type="ECO:0000256" key="5">
    <source>
        <dbReference type="ARBA" id="ARBA00022989"/>
    </source>
</evidence>
<evidence type="ECO:0000256" key="4">
    <source>
        <dbReference type="ARBA" id="ARBA00022692"/>
    </source>
</evidence>
<dbReference type="PROSITE" id="PS50928">
    <property type="entry name" value="ABC_TM1"/>
    <property type="match status" value="1"/>
</dbReference>
<proteinExistence type="inferred from homology"/>
<feature type="transmembrane region" description="Helical" evidence="7">
    <location>
        <begin position="162"/>
        <end position="183"/>
    </location>
</feature>
<keyword evidence="10" id="KW-1185">Reference proteome</keyword>
<keyword evidence="3" id="KW-1003">Cell membrane</keyword>
<evidence type="ECO:0000256" key="7">
    <source>
        <dbReference type="RuleBase" id="RU363032"/>
    </source>
</evidence>
<accession>A0A7V7UGB1</accession>
<dbReference type="Proteomes" id="UP000461768">
    <property type="component" value="Unassembled WGS sequence"/>
</dbReference>
<evidence type="ECO:0000256" key="6">
    <source>
        <dbReference type="ARBA" id="ARBA00023136"/>
    </source>
</evidence>